<dbReference type="Gene3D" id="3.40.50.300">
    <property type="entry name" value="P-loop containing nucleotide triphosphate hydrolases"/>
    <property type="match status" value="1"/>
</dbReference>
<dbReference type="SMART" id="SM00382">
    <property type="entry name" value="AAA"/>
    <property type="match status" value="1"/>
</dbReference>
<evidence type="ECO:0000256" key="1">
    <source>
        <dbReference type="ARBA" id="ARBA00005417"/>
    </source>
</evidence>
<evidence type="ECO:0000256" key="3">
    <source>
        <dbReference type="ARBA" id="ARBA00022741"/>
    </source>
</evidence>
<comment type="similarity">
    <text evidence="1">Belongs to the ABC transporter superfamily.</text>
</comment>
<dbReference type="Pfam" id="PF00005">
    <property type="entry name" value="ABC_tran"/>
    <property type="match status" value="1"/>
</dbReference>
<dbReference type="Proteomes" id="UP000027616">
    <property type="component" value="Chromosome I"/>
</dbReference>
<name>A0A060RBX5_9BACT</name>
<dbReference type="InterPro" id="IPR017871">
    <property type="entry name" value="ABC_transporter-like_CS"/>
</dbReference>
<protein>
    <submittedName>
        <fullName evidence="6">Zinc ABC transporter ZnuC</fullName>
    </submittedName>
</protein>
<dbReference type="CDD" id="cd03235">
    <property type="entry name" value="ABC_Metallic_Cations"/>
    <property type="match status" value="1"/>
</dbReference>
<dbReference type="GO" id="GO:0005524">
    <property type="term" value="F:ATP binding"/>
    <property type="evidence" value="ECO:0007669"/>
    <property type="project" value="UniProtKB-KW"/>
</dbReference>
<dbReference type="STRING" id="1433126.BN938_1189"/>
<evidence type="ECO:0000256" key="2">
    <source>
        <dbReference type="ARBA" id="ARBA00022448"/>
    </source>
</evidence>
<evidence type="ECO:0000313" key="6">
    <source>
        <dbReference type="EMBL" id="CDN31283.1"/>
    </source>
</evidence>
<feature type="domain" description="ABC transporter" evidence="5">
    <location>
        <begin position="4"/>
        <end position="229"/>
    </location>
</feature>
<evidence type="ECO:0000313" key="7">
    <source>
        <dbReference type="Proteomes" id="UP000027616"/>
    </source>
</evidence>
<dbReference type="KEGG" id="rbc:BN938_1189"/>
<keyword evidence="2" id="KW-0813">Transport</keyword>
<dbReference type="PANTHER" id="PTHR42734:SF17">
    <property type="entry name" value="METAL TRANSPORT SYSTEM ATP-BINDING PROTEIN TM_0124-RELATED"/>
    <property type="match status" value="1"/>
</dbReference>
<sequence length="232" mass="25616">MELIVLKNVTCGYGTTVILPRVNFAISRGDFIGVIGPNGGGKTTLIKTLIGLITPLGGTIEKHIKELGIGYMPQSATIDHQFPAKVNDVVFSGLISRKKFFLNKSDKIAAHDIMRRIGITDYADRNIGELSGGELQRVLLARALACNPQILVLDEPTTYIDQKFSKDFFTLLKELNESGLAILMISHDLGTISRHVRKIACVNRAFHLHNSNTITAHQLELYDCPVQLLVHK</sequence>
<dbReference type="PATRIC" id="fig|1433126.3.peg.1181"/>
<dbReference type="InterPro" id="IPR003593">
    <property type="entry name" value="AAA+_ATPase"/>
</dbReference>
<reference evidence="6 7" key="1">
    <citation type="journal article" date="2015" name="Genome Announc.">
        <title>Complete Genome Sequence of the Novel Leech Symbiont Mucinivorans hirudinis M3T.</title>
        <authorList>
            <person name="Nelson M.C."/>
            <person name="Bomar L."/>
            <person name="Graf J."/>
        </authorList>
    </citation>
    <scope>NUCLEOTIDE SEQUENCE [LARGE SCALE GENOMIC DNA]</scope>
    <source>
        <strain evidence="7">M3</strain>
    </source>
</reference>
<dbReference type="InterPro" id="IPR050153">
    <property type="entry name" value="Metal_Ion_Import_ABC"/>
</dbReference>
<keyword evidence="4" id="KW-0067">ATP-binding</keyword>
<dbReference type="InterPro" id="IPR003439">
    <property type="entry name" value="ABC_transporter-like_ATP-bd"/>
</dbReference>
<dbReference type="GO" id="GO:0016887">
    <property type="term" value="F:ATP hydrolysis activity"/>
    <property type="evidence" value="ECO:0007669"/>
    <property type="project" value="InterPro"/>
</dbReference>
<dbReference type="InterPro" id="IPR027417">
    <property type="entry name" value="P-loop_NTPase"/>
</dbReference>
<dbReference type="eggNOG" id="COG1121">
    <property type="taxonomic scope" value="Bacteria"/>
</dbReference>
<dbReference type="PANTHER" id="PTHR42734">
    <property type="entry name" value="METAL TRANSPORT SYSTEM ATP-BINDING PROTEIN TM_0124-RELATED"/>
    <property type="match status" value="1"/>
</dbReference>
<evidence type="ECO:0000259" key="5">
    <source>
        <dbReference type="PROSITE" id="PS50893"/>
    </source>
</evidence>
<keyword evidence="7" id="KW-1185">Reference proteome</keyword>
<evidence type="ECO:0000256" key="4">
    <source>
        <dbReference type="ARBA" id="ARBA00022840"/>
    </source>
</evidence>
<dbReference type="PROSITE" id="PS50893">
    <property type="entry name" value="ABC_TRANSPORTER_2"/>
    <property type="match status" value="1"/>
</dbReference>
<dbReference type="EMBL" id="HG934468">
    <property type="protein sequence ID" value="CDN31283.1"/>
    <property type="molecule type" value="Genomic_DNA"/>
</dbReference>
<dbReference type="AlphaFoldDB" id="A0A060RBX5"/>
<dbReference type="HOGENOM" id="CLU_000604_1_11_10"/>
<dbReference type="OrthoDB" id="9806726at2"/>
<organism evidence="6 7">
    <name type="scientific">Mucinivorans hirudinis</name>
    <dbReference type="NCBI Taxonomy" id="1433126"/>
    <lineage>
        <taxon>Bacteria</taxon>
        <taxon>Pseudomonadati</taxon>
        <taxon>Bacteroidota</taxon>
        <taxon>Bacteroidia</taxon>
        <taxon>Bacteroidales</taxon>
        <taxon>Rikenellaceae</taxon>
        <taxon>Mucinivorans</taxon>
    </lineage>
</organism>
<keyword evidence="3" id="KW-0547">Nucleotide-binding</keyword>
<dbReference type="PROSITE" id="PS00211">
    <property type="entry name" value="ABC_TRANSPORTER_1"/>
    <property type="match status" value="1"/>
</dbReference>
<gene>
    <name evidence="6" type="ORF">BN938_1189</name>
</gene>
<accession>A0A060RBX5</accession>
<dbReference type="SUPFAM" id="SSF52540">
    <property type="entry name" value="P-loop containing nucleoside triphosphate hydrolases"/>
    <property type="match status" value="1"/>
</dbReference>
<proteinExistence type="inferred from homology"/>